<keyword evidence="3" id="KW-1185">Reference proteome</keyword>
<reference evidence="2 3" key="1">
    <citation type="submission" date="2021-06" db="EMBL/GenBank/DDBJ databases">
        <title>Caerostris extrusa draft genome.</title>
        <authorList>
            <person name="Kono N."/>
            <person name="Arakawa K."/>
        </authorList>
    </citation>
    <scope>NUCLEOTIDE SEQUENCE [LARGE SCALE GENOMIC DNA]</scope>
</reference>
<name>A0AAV4RN41_CAEEX</name>
<proteinExistence type="predicted"/>
<dbReference type="Proteomes" id="UP001054945">
    <property type="component" value="Unassembled WGS sequence"/>
</dbReference>
<organism evidence="2 3">
    <name type="scientific">Caerostris extrusa</name>
    <name type="common">Bark spider</name>
    <name type="synonym">Caerostris bankana</name>
    <dbReference type="NCBI Taxonomy" id="172846"/>
    <lineage>
        <taxon>Eukaryota</taxon>
        <taxon>Metazoa</taxon>
        <taxon>Ecdysozoa</taxon>
        <taxon>Arthropoda</taxon>
        <taxon>Chelicerata</taxon>
        <taxon>Arachnida</taxon>
        <taxon>Araneae</taxon>
        <taxon>Araneomorphae</taxon>
        <taxon>Entelegynae</taxon>
        <taxon>Araneoidea</taxon>
        <taxon>Araneidae</taxon>
        <taxon>Caerostris</taxon>
    </lineage>
</organism>
<evidence type="ECO:0000313" key="2">
    <source>
        <dbReference type="EMBL" id="GIY22514.1"/>
    </source>
</evidence>
<sequence>MAASFSRNFSGSGIKRNFPTTDGFRAPDHPPCLRDISGKNLRVLAWAQVTTFYIFWCCAFYVVYLWATNGPPIISFRKDFMATCPTFGCCSRKTRKLDSARCFTLYDQVSSLLKSTTTS</sequence>
<comment type="caution">
    <text evidence="2">The sequence shown here is derived from an EMBL/GenBank/DDBJ whole genome shotgun (WGS) entry which is preliminary data.</text>
</comment>
<dbReference type="AlphaFoldDB" id="A0AAV4RN41"/>
<keyword evidence="1" id="KW-0472">Membrane</keyword>
<feature type="transmembrane region" description="Helical" evidence="1">
    <location>
        <begin position="43"/>
        <end position="67"/>
    </location>
</feature>
<evidence type="ECO:0000256" key="1">
    <source>
        <dbReference type="SAM" id="Phobius"/>
    </source>
</evidence>
<evidence type="ECO:0000313" key="3">
    <source>
        <dbReference type="Proteomes" id="UP001054945"/>
    </source>
</evidence>
<gene>
    <name evidence="2" type="ORF">CEXT_289261</name>
</gene>
<keyword evidence="1" id="KW-0812">Transmembrane</keyword>
<dbReference type="EMBL" id="BPLR01008160">
    <property type="protein sequence ID" value="GIY22514.1"/>
    <property type="molecule type" value="Genomic_DNA"/>
</dbReference>
<accession>A0AAV4RN41</accession>
<keyword evidence="1" id="KW-1133">Transmembrane helix</keyword>
<protein>
    <submittedName>
        <fullName evidence="2">Uncharacterized protein</fullName>
    </submittedName>
</protein>